<evidence type="ECO:0000313" key="1">
    <source>
        <dbReference type="EMBL" id="KAF3512552.1"/>
    </source>
</evidence>
<dbReference type="AlphaFoldDB" id="A0A8S9PGL9"/>
<proteinExistence type="predicted"/>
<organism evidence="1 2">
    <name type="scientific">Brassica cretica</name>
    <name type="common">Mustard</name>
    <dbReference type="NCBI Taxonomy" id="69181"/>
    <lineage>
        <taxon>Eukaryota</taxon>
        <taxon>Viridiplantae</taxon>
        <taxon>Streptophyta</taxon>
        <taxon>Embryophyta</taxon>
        <taxon>Tracheophyta</taxon>
        <taxon>Spermatophyta</taxon>
        <taxon>Magnoliopsida</taxon>
        <taxon>eudicotyledons</taxon>
        <taxon>Gunneridae</taxon>
        <taxon>Pentapetalae</taxon>
        <taxon>rosids</taxon>
        <taxon>malvids</taxon>
        <taxon>Brassicales</taxon>
        <taxon>Brassicaceae</taxon>
        <taxon>Brassiceae</taxon>
        <taxon>Brassica</taxon>
    </lineage>
</organism>
<evidence type="ECO:0000313" key="2">
    <source>
        <dbReference type="Proteomes" id="UP000712600"/>
    </source>
</evidence>
<accession>A0A8S9PGL9</accession>
<dbReference type="EMBL" id="QGKX02001521">
    <property type="protein sequence ID" value="KAF3512552.1"/>
    <property type="molecule type" value="Genomic_DNA"/>
</dbReference>
<dbReference type="Proteomes" id="UP000712600">
    <property type="component" value="Unassembled WGS sequence"/>
</dbReference>
<comment type="caution">
    <text evidence="1">The sequence shown here is derived from an EMBL/GenBank/DDBJ whole genome shotgun (WGS) entry which is preliminary data.</text>
</comment>
<reference evidence="1" key="1">
    <citation type="submission" date="2019-12" db="EMBL/GenBank/DDBJ databases">
        <title>Genome sequencing and annotation of Brassica cretica.</title>
        <authorList>
            <person name="Studholme D.J."/>
            <person name="Sarris P."/>
        </authorList>
    </citation>
    <scope>NUCLEOTIDE SEQUENCE</scope>
    <source>
        <strain evidence="1">PFS-109/04</strain>
        <tissue evidence="1">Leaf</tissue>
    </source>
</reference>
<name>A0A8S9PGL9_BRACR</name>
<sequence length="283" mass="31473">MRTWGSSGDPEVLGPRLGPGGDIGIRRFYDKSGDRGLNPEVAQEYMVFPLDPEIVSGPWCIWTLRSHGYPEAFEAVLEPGGLDPEIAVWNPEEPGGSSLDPEIFDWKPEAIGEPEGTVLRLSRQDYYRYLFGFRILPLGSWPLSSSYDVFYFCRKSLTGLAGAGVCVMTQVPGLRYFPRLEKQDLDCSLYPDGPSAAQGFQVVLTAYSGLHIPIHALCLIPVLILCGRATFCACSPHFDDLIGSFPLWVSFPVVFFARRRTQSPCWKVLVLGFLLHVMATSCW</sequence>
<gene>
    <name evidence="1" type="ORF">F2Q69_00005602</name>
</gene>
<protein>
    <submittedName>
        <fullName evidence="1">Uncharacterized protein</fullName>
    </submittedName>
</protein>